<accession>A0A2P2MD58</accession>
<dbReference type="GO" id="GO:0016301">
    <property type="term" value="F:kinase activity"/>
    <property type="evidence" value="ECO:0007669"/>
    <property type="project" value="UniProtKB-KW"/>
</dbReference>
<keyword evidence="1" id="KW-0418">Kinase</keyword>
<sequence>MMQIFLSQAYVN</sequence>
<keyword evidence="1" id="KW-0808">Transferase</keyword>
<keyword evidence="1" id="KW-0675">Receptor</keyword>
<evidence type="ECO:0000313" key="1">
    <source>
        <dbReference type="EMBL" id="MBX28158.1"/>
    </source>
</evidence>
<proteinExistence type="predicted"/>
<reference evidence="1" key="1">
    <citation type="submission" date="2018-02" db="EMBL/GenBank/DDBJ databases">
        <title>Rhizophora mucronata_Transcriptome.</title>
        <authorList>
            <person name="Meera S.P."/>
            <person name="Sreeshan A."/>
            <person name="Augustine A."/>
        </authorList>
    </citation>
    <scope>NUCLEOTIDE SEQUENCE</scope>
    <source>
        <tissue evidence="1">Leaf</tissue>
    </source>
</reference>
<name>A0A2P2MD58_RHIMU</name>
<organism evidence="1">
    <name type="scientific">Rhizophora mucronata</name>
    <name type="common">Asiatic mangrove</name>
    <dbReference type="NCBI Taxonomy" id="61149"/>
    <lineage>
        <taxon>Eukaryota</taxon>
        <taxon>Viridiplantae</taxon>
        <taxon>Streptophyta</taxon>
        <taxon>Embryophyta</taxon>
        <taxon>Tracheophyta</taxon>
        <taxon>Spermatophyta</taxon>
        <taxon>Magnoliopsida</taxon>
        <taxon>eudicotyledons</taxon>
        <taxon>Gunneridae</taxon>
        <taxon>Pentapetalae</taxon>
        <taxon>rosids</taxon>
        <taxon>fabids</taxon>
        <taxon>Malpighiales</taxon>
        <taxon>Rhizophoraceae</taxon>
        <taxon>Rhizophora</taxon>
    </lineage>
</organism>
<protein>
    <submittedName>
        <fullName evidence="1">Putative LRR receptor-like serine/threonine-protein kinase At4g36180 isoform X3</fullName>
    </submittedName>
</protein>
<dbReference type="EMBL" id="GGEC01047674">
    <property type="protein sequence ID" value="MBX28158.1"/>
    <property type="molecule type" value="Transcribed_RNA"/>
</dbReference>